<evidence type="ECO:0000259" key="2">
    <source>
        <dbReference type="Pfam" id="PF18962"/>
    </source>
</evidence>
<dbReference type="KEGG" id="ptan:CRYO30217_03180"/>
<dbReference type="EMBL" id="OU015584">
    <property type="protein sequence ID" value="CAG5086568.1"/>
    <property type="molecule type" value="Genomic_DNA"/>
</dbReference>
<dbReference type="Proteomes" id="UP000683507">
    <property type="component" value="Chromosome"/>
</dbReference>
<proteinExistence type="predicted"/>
<dbReference type="InterPro" id="IPR026444">
    <property type="entry name" value="Secre_tail"/>
</dbReference>
<accession>A0A916JQ17</accession>
<dbReference type="RefSeq" id="WP_258543368.1">
    <property type="nucleotide sequence ID" value="NZ_OU015584.1"/>
</dbReference>
<dbReference type="Pfam" id="PF18962">
    <property type="entry name" value="Por_Secre_tail"/>
    <property type="match status" value="1"/>
</dbReference>
<keyword evidence="4" id="KW-1185">Reference proteome</keyword>
<name>A0A916JQ17_9FLAO</name>
<organism evidence="3 4">
    <name type="scientific">Parvicella tangerina</name>
    <dbReference type="NCBI Taxonomy" id="2829795"/>
    <lineage>
        <taxon>Bacteria</taxon>
        <taxon>Pseudomonadati</taxon>
        <taxon>Bacteroidota</taxon>
        <taxon>Flavobacteriia</taxon>
        <taxon>Flavobacteriales</taxon>
        <taxon>Parvicellaceae</taxon>
        <taxon>Parvicella</taxon>
    </lineage>
</organism>
<gene>
    <name evidence="3" type="ORF">CRYO30217_03180</name>
</gene>
<feature type="domain" description="Secretion system C-terminal sorting" evidence="2">
    <location>
        <begin position="1344"/>
        <end position="1416"/>
    </location>
</feature>
<dbReference type="SUPFAM" id="SSF82171">
    <property type="entry name" value="DPP6 N-terminal domain-like"/>
    <property type="match status" value="1"/>
</dbReference>
<evidence type="ECO:0000256" key="1">
    <source>
        <dbReference type="ARBA" id="ARBA00022729"/>
    </source>
</evidence>
<keyword evidence="1" id="KW-0732">Signal</keyword>
<reference evidence="3" key="1">
    <citation type="submission" date="2021-04" db="EMBL/GenBank/DDBJ databases">
        <authorList>
            <person name="Rodrigo-Torres L."/>
            <person name="Arahal R. D."/>
            <person name="Lucena T."/>
        </authorList>
    </citation>
    <scope>NUCLEOTIDE SEQUENCE</scope>
    <source>
        <strain evidence="3">AS29M-1</strain>
    </source>
</reference>
<protein>
    <recommendedName>
        <fullName evidence="2">Secretion system C-terminal sorting domain-containing protein</fullName>
    </recommendedName>
</protein>
<evidence type="ECO:0000313" key="4">
    <source>
        <dbReference type="Proteomes" id="UP000683507"/>
    </source>
</evidence>
<sequence length="1418" mass="156378">MKNLTLLTATLIALIWNSTKLNGQSPIVSLPPFYYDAVVEAQFPLPQPALSNPALFDDFIETGNLVDATGATVFGYDGRPAKACHNAIYGENGELVAFIIDEYIFDREGYLLDVFEDQGGNVGLQENEFSIIPDPSNCNRFYIVGIQYNERSYDMSSLGYESAYIYYSVLDLTKDRSDYLYNETRIGGLEEAQNGRKIFDLFPRRISPQWPDYPVAIDNVSGRAGAFSFAVTPINDNNERFLFVSRSGQLHRFLIDANGITWDNNQPDYYVSSPNTGTGAGLSLLDFRDVLPQTGTIGVENVDRLHRQELEVIQLVNGNYRVGRNLTVSVNNSLKLTYTVTVDFDNNGILIPGSENYYEIRNSNAPTTYDPNDDLYLTGLEFSEDGNYIYVTTTINSDYPNEPAIRYIDVANVTVNHLTVPNEQDFRSGFIELAANGKLYFAADGKLGSLDDPNNPSSPFVPNAVILPGYVYANGYEPNNTSDFKIAYVLPDQIDGEDWLAIKDDIYPCCDRVSGGYSGGFTALTGTHTWEPGDNPFNNAVGDVYMNGNLTIPSGANIVIKNMTFRFEELAQVNVEPGGRLRIYGTTLTSRSCEGLMWQGVRVIGSGNGVAPIPIANHGYFTMYQSSEISNAYIGVTNHYAEGDQNDPALQIPNYGATGGLISVSNSTFLNNIKDVDLNTYNHPNRKYYFTNCDFLTTAQILDGSNPTWHAEIVNSSNTYFKGCDFANTTTGVYGDTERGGGINSIDTQFEVTYRCNGPVIIGGPCNNKDRGAFNGLHRGVYATASSSSTPATIKYCDFSDVSMGVYLQNTDLSYCVNNNFNDIGPLVPMPLINLTLANGAYGLYLDHTTGYSVENNEFNTQLSNHTFGTIVVNSNAGHNPDVTTVTDRIYNNRYVNLDYGIAGLLNNVDIGTDGSVDQASGLRIICNDFEGSNKNDVAWDLGGISSIQATNGFQNGAGNTFSTSPSPAGSQFMNYNVWQADPNIQGHLFFTQYFYDAINNGPAGSVIQPTINSAPNNYNTKTTQTSSTFNPATSCPVNRFDLSKKSLLGGKKSLAESRLFDGEAIESTYAYTDLEAKDLIDQYKNGQISSGNYKNQMMVLAPYLNDERLIDQLDNTLNLPHGIVKNIMESSAPLSKKVIDEVDQASLPKGIKNQIFSLEAANNELPLNVREKYKSIGYVIESKLLVTELIKEYLTDTTIVGGEDSAYALMKQYGRFYKKCDETSFLIGRGKYSEAQDIIDELKIASALHQDFCKFNELLIELNTAAEGCYAIKNDTALKAEVEAIAYKPEQDKTCLRAYRILQEVYKLSFNEKLPYYGLPKSSNGILATQDESDYVSTSLISIYPNPSSGIVNIFIDDEMNSTGSIMVYDNLGKMIVNTTFANSLGYVDLSSFEKGLYMVVVTTESGETYFDRVILE</sequence>
<dbReference type="NCBIfam" id="TIGR04183">
    <property type="entry name" value="Por_Secre_tail"/>
    <property type="match status" value="1"/>
</dbReference>
<evidence type="ECO:0000313" key="3">
    <source>
        <dbReference type="EMBL" id="CAG5086568.1"/>
    </source>
</evidence>